<evidence type="ECO:0000256" key="6">
    <source>
        <dbReference type="ARBA" id="ARBA00050189"/>
    </source>
</evidence>
<proteinExistence type="inferred from homology"/>
<evidence type="ECO:0000256" key="10">
    <source>
        <dbReference type="ARBA" id="ARBA00051823"/>
    </source>
</evidence>
<dbReference type="EMBL" id="GGMR01012976">
    <property type="protein sequence ID" value="MBY25595.1"/>
    <property type="molecule type" value="Transcribed_RNA"/>
</dbReference>
<evidence type="ECO:0000256" key="13">
    <source>
        <dbReference type="ARBA" id="ARBA00052491"/>
    </source>
</evidence>
<dbReference type="EC" id="2.3.1.87" evidence="5"/>
<comment type="catalytic activity">
    <reaction evidence="8">
        <text>serotonin + (5Z,8Z,11Z,14Z)-eicosatetraenoyl-CoA = N-[(5Z,8Z,11Z,14Z)-eicosatetraenoyl]-serotonin + CoA + H(+)</text>
        <dbReference type="Rhea" id="RHEA:51396"/>
        <dbReference type="ChEBI" id="CHEBI:15378"/>
        <dbReference type="ChEBI" id="CHEBI:57287"/>
        <dbReference type="ChEBI" id="CHEBI:57368"/>
        <dbReference type="ChEBI" id="CHEBI:132255"/>
        <dbReference type="ChEBI" id="CHEBI:350546"/>
    </reaction>
    <physiologicalReaction direction="left-to-right" evidence="8">
        <dbReference type="Rhea" id="RHEA:51397"/>
    </physiologicalReaction>
</comment>
<evidence type="ECO:0000256" key="5">
    <source>
        <dbReference type="ARBA" id="ARBA00039114"/>
    </source>
</evidence>
<comment type="pathway">
    <text evidence="3">Aromatic compound metabolism; melatonin biosynthesis; melatonin from serotonin: step 1/2.</text>
</comment>
<accession>A0A2S2P864</accession>
<keyword evidence="1" id="KW-0808">Transferase</keyword>
<dbReference type="PANTHER" id="PTHR20905:SF1">
    <property type="entry name" value="AT07410P-RELATED"/>
    <property type="match status" value="1"/>
</dbReference>
<dbReference type="Gene3D" id="3.40.630.30">
    <property type="match status" value="1"/>
</dbReference>
<evidence type="ECO:0000256" key="8">
    <source>
        <dbReference type="ARBA" id="ARBA00051284"/>
    </source>
</evidence>
<evidence type="ECO:0000256" key="3">
    <source>
        <dbReference type="ARBA" id="ARBA00037926"/>
    </source>
</evidence>
<comment type="catalytic activity">
    <reaction evidence="10">
        <text>serotonin + (9Z)-octadecenoyl-CoA = N-(9Z-octadecenoyl)-serotonin + CoA + H(+)</text>
        <dbReference type="Rhea" id="RHEA:51392"/>
        <dbReference type="ChEBI" id="CHEBI:15378"/>
        <dbReference type="ChEBI" id="CHEBI:57287"/>
        <dbReference type="ChEBI" id="CHEBI:57387"/>
        <dbReference type="ChEBI" id="CHEBI:134064"/>
        <dbReference type="ChEBI" id="CHEBI:350546"/>
    </reaction>
    <physiologicalReaction direction="left-to-right" evidence="10">
        <dbReference type="Rhea" id="RHEA:51393"/>
    </physiologicalReaction>
</comment>
<dbReference type="Pfam" id="PF00583">
    <property type="entry name" value="Acetyltransf_1"/>
    <property type="match status" value="1"/>
</dbReference>
<comment type="similarity">
    <text evidence="4">Belongs to the acetyltransferase family. AANAT subfamily.</text>
</comment>
<gene>
    <name evidence="15" type="ORF">g.154371</name>
</gene>
<dbReference type="SUPFAM" id="SSF55729">
    <property type="entry name" value="Acyl-CoA N-acyltransferases (Nat)"/>
    <property type="match status" value="1"/>
</dbReference>
<evidence type="ECO:0000256" key="7">
    <source>
        <dbReference type="ARBA" id="ARBA00050849"/>
    </source>
</evidence>
<dbReference type="InterPro" id="IPR016181">
    <property type="entry name" value="Acyl_CoA_acyltransferase"/>
</dbReference>
<evidence type="ECO:0000313" key="15">
    <source>
        <dbReference type="EMBL" id="MBY25595.1"/>
    </source>
</evidence>
<feature type="domain" description="N-acetyltransferase" evidence="14">
    <location>
        <begin position="136"/>
        <end position="188"/>
    </location>
</feature>
<evidence type="ECO:0000256" key="12">
    <source>
        <dbReference type="ARBA" id="ARBA00052335"/>
    </source>
</evidence>
<dbReference type="InterPro" id="IPR000182">
    <property type="entry name" value="GNAT_dom"/>
</dbReference>
<evidence type="ECO:0000256" key="9">
    <source>
        <dbReference type="ARBA" id="ARBA00051711"/>
    </source>
</evidence>
<evidence type="ECO:0000256" key="11">
    <source>
        <dbReference type="ARBA" id="ARBA00052178"/>
    </source>
</evidence>
<comment type="catalytic activity">
    <reaction evidence="6">
        <text>dopamine + (9Z)-octadecenoyl-CoA = N-(9Z-octadecanoyl)-dopamine + CoA + H(+)</text>
        <dbReference type="Rhea" id="RHEA:51380"/>
        <dbReference type="ChEBI" id="CHEBI:15378"/>
        <dbReference type="ChEBI" id="CHEBI:31883"/>
        <dbReference type="ChEBI" id="CHEBI:57287"/>
        <dbReference type="ChEBI" id="CHEBI:57387"/>
        <dbReference type="ChEBI" id="CHEBI:59905"/>
    </reaction>
    <physiologicalReaction direction="left-to-right" evidence="6">
        <dbReference type="Rhea" id="RHEA:51381"/>
    </physiologicalReaction>
</comment>
<comment type="catalytic activity">
    <reaction evidence="12">
        <text>dopamine + hexadecanoyl-CoA = N-hexadecanoyl-dopamine + CoA + H(+)</text>
        <dbReference type="Rhea" id="RHEA:51376"/>
        <dbReference type="ChEBI" id="CHEBI:15378"/>
        <dbReference type="ChEBI" id="CHEBI:57287"/>
        <dbReference type="ChEBI" id="CHEBI:57379"/>
        <dbReference type="ChEBI" id="CHEBI:59905"/>
        <dbReference type="ChEBI" id="CHEBI:134058"/>
    </reaction>
    <physiologicalReaction direction="left-to-right" evidence="12">
        <dbReference type="Rhea" id="RHEA:51377"/>
    </physiologicalReaction>
</comment>
<comment type="catalytic activity">
    <reaction evidence="7">
        <text>serotonin + octadecanoyl-CoA = N-octadecanoyl-serotonin + CoA + H(+)</text>
        <dbReference type="Rhea" id="RHEA:51400"/>
        <dbReference type="ChEBI" id="CHEBI:15378"/>
        <dbReference type="ChEBI" id="CHEBI:57287"/>
        <dbReference type="ChEBI" id="CHEBI:57394"/>
        <dbReference type="ChEBI" id="CHEBI:134065"/>
        <dbReference type="ChEBI" id="CHEBI:350546"/>
    </reaction>
    <physiologicalReaction direction="left-to-right" evidence="7">
        <dbReference type="Rhea" id="RHEA:51401"/>
    </physiologicalReaction>
</comment>
<comment type="catalytic activity">
    <reaction evidence="11">
        <text>serotonin + hexadecanoyl-CoA = N-hexadecanoyl-serotonin + CoA + H(+)</text>
        <dbReference type="Rhea" id="RHEA:51384"/>
        <dbReference type="ChEBI" id="CHEBI:15378"/>
        <dbReference type="ChEBI" id="CHEBI:57287"/>
        <dbReference type="ChEBI" id="CHEBI:57379"/>
        <dbReference type="ChEBI" id="CHEBI:134059"/>
        <dbReference type="ChEBI" id="CHEBI:350546"/>
    </reaction>
    <physiologicalReaction direction="left-to-right" evidence="11">
        <dbReference type="Rhea" id="RHEA:51385"/>
    </physiologicalReaction>
</comment>
<keyword evidence="2" id="KW-0012">Acyltransferase</keyword>
<protein>
    <recommendedName>
        <fullName evidence="5">aralkylamine N-acetyltransferase</fullName>
        <ecNumber evidence="5">2.3.1.87</ecNumber>
    </recommendedName>
</protein>
<evidence type="ECO:0000256" key="4">
    <source>
        <dbReference type="ARBA" id="ARBA00038182"/>
    </source>
</evidence>
<evidence type="ECO:0000256" key="1">
    <source>
        <dbReference type="ARBA" id="ARBA00022679"/>
    </source>
</evidence>
<organism evidence="15">
    <name type="scientific">Schizaphis graminum</name>
    <name type="common">Green bug aphid</name>
    <dbReference type="NCBI Taxonomy" id="13262"/>
    <lineage>
        <taxon>Eukaryota</taxon>
        <taxon>Metazoa</taxon>
        <taxon>Ecdysozoa</taxon>
        <taxon>Arthropoda</taxon>
        <taxon>Hexapoda</taxon>
        <taxon>Insecta</taxon>
        <taxon>Pterygota</taxon>
        <taxon>Neoptera</taxon>
        <taxon>Paraneoptera</taxon>
        <taxon>Hemiptera</taxon>
        <taxon>Sternorrhyncha</taxon>
        <taxon>Aphidomorpha</taxon>
        <taxon>Aphidoidea</taxon>
        <taxon>Aphididae</taxon>
        <taxon>Aphidini</taxon>
        <taxon>Schizaphis</taxon>
    </lineage>
</organism>
<evidence type="ECO:0000259" key="14">
    <source>
        <dbReference type="Pfam" id="PF00583"/>
    </source>
</evidence>
<evidence type="ECO:0000256" key="2">
    <source>
        <dbReference type="ARBA" id="ARBA00023315"/>
    </source>
</evidence>
<sequence length="224" mass="25649">MDTIKNTKISFKIVPITDNDKEVVINSLKQYFFRDEPLCASLGLIDEKESVIQLENFCIDLLQNGISFMAVSTETGEMIGASLNNAMCRGNEINEICEENNDKSSKFNDIMVLLDKAERDTDIFGKYPNIDRVMDLKIITVNEAYRGQGVCKALINKSKELALELRYQMIYVECTSHFTAMAVERFGFQCIYSLSYSDYVNEQSEVVFKTQPPHKYFKVHVLLL</sequence>
<comment type="catalytic activity">
    <reaction evidence="13">
        <text>serotonin + acetyl-CoA = N-acetylserotonin + CoA + H(+)</text>
        <dbReference type="Rhea" id="RHEA:25217"/>
        <dbReference type="ChEBI" id="CHEBI:15378"/>
        <dbReference type="ChEBI" id="CHEBI:17697"/>
        <dbReference type="ChEBI" id="CHEBI:57287"/>
        <dbReference type="ChEBI" id="CHEBI:57288"/>
        <dbReference type="ChEBI" id="CHEBI:350546"/>
        <dbReference type="EC" id="2.3.1.87"/>
    </reaction>
    <physiologicalReaction direction="left-to-right" evidence="13">
        <dbReference type="Rhea" id="RHEA:25218"/>
    </physiologicalReaction>
</comment>
<reference evidence="15" key="1">
    <citation type="submission" date="2018-04" db="EMBL/GenBank/DDBJ databases">
        <title>Transcriptome of Schizaphis graminum biotype I.</title>
        <authorList>
            <person name="Scully E.D."/>
            <person name="Geib S.M."/>
            <person name="Palmer N.A."/>
            <person name="Koch K."/>
            <person name="Bradshaw J."/>
            <person name="Heng-Moss T."/>
            <person name="Sarath G."/>
        </authorList>
    </citation>
    <scope>NUCLEOTIDE SEQUENCE</scope>
</reference>
<comment type="catalytic activity">
    <reaction evidence="9">
        <text>dopamine + acetyl-CoA = N-acetyldopamine + CoA + H(+)</text>
        <dbReference type="Rhea" id="RHEA:51388"/>
        <dbReference type="ChEBI" id="CHEBI:15378"/>
        <dbReference type="ChEBI" id="CHEBI:57287"/>
        <dbReference type="ChEBI" id="CHEBI:57288"/>
        <dbReference type="ChEBI" id="CHEBI:59905"/>
        <dbReference type="ChEBI" id="CHEBI:125678"/>
    </reaction>
    <physiologicalReaction direction="left-to-right" evidence="9">
        <dbReference type="Rhea" id="RHEA:51389"/>
    </physiologicalReaction>
</comment>
<name>A0A2S2P864_SCHGA</name>
<dbReference type="GO" id="GO:0004059">
    <property type="term" value="F:aralkylamine N-acetyltransferase activity"/>
    <property type="evidence" value="ECO:0007669"/>
    <property type="project" value="UniProtKB-EC"/>
</dbReference>
<dbReference type="PANTHER" id="PTHR20905">
    <property type="entry name" value="N-ACETYLTRANSFERASE-RELATED"/>
    <property type="match status" value="1"/>
</dbReference>
<dbReference type="FunFam" id="3.40.630.30:FF:000046">
    <property type="entry name" value="Dopamine N-acetyltransferase"/>
    <property type="match status" value="1"/>
</dbReference>
<dbReference type="CDD" id="cd04301">
    <property type="entry name" value="NAT_SF"/>
    <property type="match status" value="1"/>
</dbReference>
<dbReference type="AlphaFoldDB" id="A0A2S2P864"/>